<organism evidence="2">
    <name type="scientific">Streptomyces sp. NBC_00060</name>
    <dbReference type="NCBI Taxonomy" id="2975636"/>
    <lineage>
        <taxon>Bacteria</taxon>
        <taxon>Bacillati</taxon>
        <taxon>Actinomycetota</taxon>
        <taxon>Actinomycetes</taxon>
        <taxon>Kitasatosporales</taxon>
        <taxon>Streptomycetaceae</taxon>
        <taxon>Streptomyces</taxon>
    </lineage>
</organism>
<dbReference type="AlphaFoldDB" id="A0AAU2GRN6"/>
<accession>A0AAU2GRN6</accession>
<evidence type="ECO:0000313" key="2">
    <source>
        <dbReference type="EMBL" id="WTU38477.1"/>
    </source>
</evidence>
<reference evidence="2" key="1">
    <citation type="submission" date="2022-10" db="EMBL/GenBank/DDBJ databases">
        <title>The complete genomes of actinobacterial strains from the NBC collection.</title>
        <authorList>
            <person name="Joergensen T.S."/>
            <person name="Alvarez Arevalo M."/>
            <person name="Sterndorff E.B."/>
            <person name="Faurdal D."/>
            <person name="Vuksanovic O."/>
            <person name="Mourched A.-S."/>
            <person name="Charusanti P."/>
            <person name="Shaw S."/>
            <person name="Blin K."/>
            <person name="Weber T."/>
        </authorList>
    </citation>
    <scope>NUCLEOTIDE SEQUENCE</scope>
    <source>
        <strain evidence="2">NBC_00060</strain>
    </source>
</reference>
<evidence type="ECO:0008006" key="3">
    <source>
        <dbReference type="Google" id="ProtNLM"/>
    </source>
</evidence>
<feature type="compositionally biased region" description="Low complexity" evidence="1">
    <location>
        <begin position="54"/>
        <end position="90"/>
    </location>
</feature>
<feature type="region of interest" description="Disordered" evidence="1">
    <location>
        <begin position="42"/>
        <end position="92"/>
    </location>
</feature>
<name>A0AAU2GRN6_9ACTN</name>
<proteinExistence type="predicted"/>
<evidence type="ECO:0000256" key="1">
    <source>
        <dbReference type="SAM" id="MobiDB-lite"/>
    </source>
</evidence>
<sequence length="128" mass="12308">MGASRRSRFLLTTAVVGTIALGAAQHTATATTLSHVRAMTYSSVSTPTPEAQRPDAGAVTTATADGATAPTRLAPDGVVPDDAAPAADGGSNPLGAVTGLVSGLVSTLTGVVGGLTGLVSGLLKGLLG</sequence>
<gene>
    <name evidence="2" type="ORF">OHV25_02335</name>
</gene>
<protein>
    <recommendedName>
        <fullName evidence="3">Secreted protein</fullName>
    </recommendedName>
</protein>
<dbReference type="EMBL" id="CP108253">
    <property type="protein sequence ID" value="WTU38477.1"/>
    <property type="molecule type" value="Genomic_DNA"/>
</dbReference>